<feature type="transmembrane region" description="Helical" evidence="6">
    <location>
        <begin position="140"/>
        <end position="161"/>
    </location>
</feature>
<feature type="transmembrane region" description="Helical" evidence="6">
    <location>
        <begin position="83"/>
        <end position="104"/>
    </location>
</feature>
<keyword evidence="3 6" id="KW-0812">Transmembrane</keyword>
<feature type="transmembrane region" description="Helical" evidence="6">
    <location>
        <begin position="258"/>
        <end position="282"/>
    </location>
</feature>
<dbReference type="GO" id="GO:0015297">
    <property type="term" value="F:antiporter activity"/>
    <property type="evidence" value="ECO:0007669"/>
    <property type="project" value="InterPro"/>
</dbReference>
<feature type="transmembrane region" description="Helical" evidence="6">
    <location>
        <begin position="302"/>
        <end position="320"/>
    </location>
</feature>
<feature type="transmembrane region" description="Helical" evidence="6">
    <location>
        <begin position="382"/>
        <end position="402"/>
    </location>
</feature>
<dbReference type="GO" id="GO:0016020">
    <property type="term" value="C:membrane"/>
    <property type="evidence" value="ECO:0007669"/>
    <property type="project" value="UniProtKB-SubCell"/>
</dbReference>
<dbReference type="Gene3D" id="1.20.1530.20">
    <property type="match status" value="1"/>
</dbReference>
<feature type="domain" description="Cation/H+ exchanger transmembrane" evidence="7">
    <location>
        <begin position="121"/>
        <end position="500"/>
    </location>
</feature>
<evidence type="ECO:0000256" key="4">
    <source>
        <dbReference type="ARBA" id="ARBA00022989"/>
    </source>
</evidence>
<keyword evidence="5 6" id="KW-0472">Membrane</keyword>
<reference evidence="8" key="1">
    <citation type="submission" date="2021-05" db="EMBL/GenBank/DDBJ databases">
        <authorList>
            <person name="Alioto T."/>
            <person name="Alioto T."/>
            <person name="Gomez Garrido J."/>
        </authorList>
    </citation>
    <scope>NUCLEOTIDE SEQUENCE</scope>
</reference>
<dbReference type="Pfam" id="PF00999">
    <property type="entry name" value="Na_H_Exchanger"/>
    <property type="match status" value="1"/>
</dbReference>
<evidence type="ECO:0000256" key="1">
    <source>
        <dbReference type="ARBA" id="ARBA00004141"/>
    </source>
</evidence>
<comment type="subcellular location">
    <subcellularLocation>
        <location evidence="1">Membrane</location>
        <topology evidence="1">Multi-pass membrane protein</topology>
    </subcellularLocation>
</comment>
<evidence type="ECO:0000313" key="8">
    <source>
        <dbReference type="EMBL" id="CAG6672544.1"/>
    </source>
</evidence>
<keyword evidence="4 6" id="KW-1133">Transmembrane helix</keyword>
<evidence type="ECO:0000259" key="7">
    <source>
        <dbReference type="Pfam" id="PF00999"/>
    </source>
</evidence>
<organism evidence="8">
    <name type="scientific">Cacopsylla melanoneura</name>
    <dbReference type="NCBI Taxonomy" id="428564"/>
    <lineage>
        <taxon>Eukaryota</taxon>
        <taxon>Metazoa</taxon>
        <taxon>Ecdysozoa</taxon>
        <taxon>Arthropoda</taxon>
        <taxon>Hexapoda</taxon>
        <taxon>Insecta</taxon>
        <taxon>Pterygota</taxon>
        <taxon>Neoptera</taxon>
        <taxon>Paraneoptera</taxon>
        <taxon>Hemiptera</taxon>
        <taxon>Sternorrhyncha</taxon>
        <taxon>Psylloidea</taxon>
        <taxon>Psyllidae</taxon>
        <taxon>Psyllinae</taxon>
        <taxon>Cacopsylla</taxon>
    </lineage>
</organism>
<feature type="transmembrane region" description="Helical" evidence="6">
    <location>
        <begin position="111"/>
        <end position="128"/>
    </location>
</feature>
<feature type="transmembrane region" description="Helical" evidence="6">
    <location>
        <begin position="489"/>
        <end position="510"/>
    </location>
</feature>
<evidence type="ECO:0000256" key="5">
    <source>
        <dbReference type="ARBA" id="ARBA00023136"/>
    </source>
</evidence>
<name>A0A8D8WW41_9HEMI</name>
<feature type="transmembrane region" description="Helical" evidence="6">
    <location>
        <begin position="447"/>
        <end position="469"/>
    </location>
</feature>
<dbReference type="PANTHER" id="PTHR31102:SF1">
    <property type="entry name" value="CATION_H+ EXCHANGER DOMAIN-CONTAINING PROTEIN"/>
    <property type="match status" value="1"/>
</dbReference>
<dbReference type="AlphaFoldDB" id="A0A8D8WW41"/>
<evidence type="ECO:0000256" key="6">
    <source>
        <dbReference type="SAM" id="Phobius"/>
    </source>
</evidence>
<accession>A0A8D8WW41</accession>
<evidence type="ECO:0000256" key="2">
    <source>
        <dbReference type="ARBA" id="ARBA00007367"/>
    </source>
</evidence>
<dbReference type="GO" id="GO:1902600">
    <property type="term" value="P:proton transmembrane transport"/>
    <property type="evidence" value="ECO:0007669"/>
    <property type="project" value="InterPro"/>
</dbReference>
<feature type="transmembrane region" description="Helical" evidence="6">
    <location>
        <begin position="332"/>
        <end position="348"/>
    </location>
</feature>
<proteinExistence type="inferred from homology"/>
<dbReference type="EMBL" id="HBUF01228808">
    <property type="protein sequence ID" value="CAG6672544.1"/>
    <property type="molecule type" value="Transcribed_RNA"/>
</dbReference>
<dbReference type="PANTHER" id="PTHR31102">
    <property type="match status" value="1"/>
</dbReference>
<dbReference type="InterPro" id="IPR006153">
    <property type="entry name" value="Cation/H_exchanger_TM"/>
</dbReference>
<feature type="transmembrane region" description="Helical" evidence="6">
    <location>
        <begin position="414"/>
        <end position="440"/>
    </location>
</feature>
<comment type="similarity">
    <text evidence="2">Belongs to the monovalent cation:proton antiporter 1 (CPA1) transporter (TC 2.A.36) family.</text>
</comment>
<evidence type="ECO:0000256" key="3">
    <source>
        <dbReference type="ARBA" id="ARBA00022692"/>
    </source>
</evidence>
<dbReference type="InterPro" id="IPR051843">
    <property type="entry name" value="CPA1_transporter"/>
</dbReference>
<protein>
    <submittedName>
        <fullName evidence="8">Sodium/hydrogen exchanger 9B1</fullName>
    </submittedName>
</protein>
<feature type="transmembrane region" description="Helical" evidence="6">
    <location>
        <begin position="354"/>
        <end position="370"/>
    </location>
</feature>
<dbReference type="EMBL" id="HBUF01119831">
    <property type="protein sequence ID" value="CAG6641932.1"/>
    <property type="molecule type" value="Transcribed_RNA"/>
</dbReference>
<feature type="transmembrane region" description="Helical" evidence="6">
    <location>
        <begin position="223"/>
        <end position="246"/>
    </location>
</feature>
<sequence>MSTSGVRKIVQKYVNGYDEIYGDNNPGNDSNNQEKMTESALQLESTRDSVHPNGHPTLAAQHVSDNFLKRFLQCPLNCCSPALISYISWVLTILLFWGLLYCLLQKDAIPGGPAFNICLLILVAQIFGKAIEYLNLPSLLGMLIAGIFMKNVGLFSVDGAYEDIVIHLREIALSCILIKAGLGLDAAALLKLSFVVLRLALLPCLAESTGAAIASHFILGFPWLWGLLLGFILSAVSPAVVVPTLLELKENGYGNDKSISTLVIAASSVDDIAAISMFGVLLGCLFSEGDLTSKIVQGPLELLIGVVWGLVMGLALACFPHREDKYVVSKRSILLGGVCTLAVLGSQVIDKAGAGPLGCVITAFMAGVCWKMQGWSNDYNPVADVFAFTWKMLEITLFGLIGTEIDLWVMDIKIIFAGVIVLLVGLSFRIVACCIALIGANLTLKEVLFVNLAWLPKATVQAALAPVALNLVKNSNMEGTPDYSYASSILTIAVLSILITAPLGAIGITYGGTRLLHKSQLQPSR</sequence>
<dbReference type="InterPro" id="IPR038770">
    <property type="entry name" value="Na+/solute_symporter_sf"/>
</dbReference>